<protein>
    <submittedName>
        <fullName evidence="1">Uncharacterized protein</fullName>
    </submittedName>
</protein>
<evidence type="ECO:0000313" key="2">
    <source>
        <dbReference type="Proteomes" id="UP000464597"/>
    </source>
</evidence>
<reference evidence="2" key="1">
    <citation type="submission" date="2019-12" db="EMBL/GenBank/DDBJ databases">
        <title>Complete and draft genome sequences of new strains and members of some known species of the genus Rathayibacter isolated from plants.</title>
        <authorList>
            <person name="Tarlachkov S.V."/>
            <person name="Starodumova I.P."/>
            <person name="Dorofeeva L.V."/>
            <person name="Prisyazhnaya N.V."/>
            <person name="Leyn S."/>
            <person name="Zlamal J."/>
            <person name="Elan M."/>
            <person name="Osterman A.L."/>
            <person name="Nadler S."/>
            <person name="Subbotin S.A."/>
            <person name="Evtushenko L.I."/>
        </authorList>
    </citation>
    <scope>NUCLEOTIDE SEQUENCE [LARGE SCALE GENOMIC DNA]</scope>
    <source>
        <strain evidence="2">VKM Ac-2802</strain>
        <plasmid evidence="2">unnamed2</plasmid>
    </source>
</reference>
<geneLocation type="plasmid" evidence="1 2">
    <name>unnamed2</name>
</geneLocation>
<dbReference type="EMBL" id="CP047182">
    <property type="protein sequence ID" value="QHC65088.1"/>
    <property type="molecule type" value="Genomic_DNA"/>
</dbReference>
<proteinExistence type="predicted"/>
<gene>
    <name evidence="1" type="ORF">GSU69_19740</name>
</gene>
<name>A0ABX6H5Z4_9MICO</name>
<dbReference type="RefSeq" id="WP_159424248.1">
    <property type="nucleotide sequence ID" value="NZ_CP047182.1"/>
</dbReference>
<dbReference type="Proteomes" id="UP000464597">
    <property type="component" value="Plasmid unnamed2"/>
</dbReference>
<keyword evidence="2" id="KW-1185">Reference proteome</keyword>
<evidence type="ECO:0000313" key="1">
    <source>
        <dbReference type="EMBL" id="QHC65088.1"/>
    </source>
</evidence>
<keyword evidence="1" id="KW-0614">Plasmid</keyword>
<organism evidence="1 2">
    <name type="scientific">Rathayibacter festucae</name>
    <dbReference type="NCBI Taxonomy" id="110937"/>
    <lineage>
        <taxon>Bacteria</taxon>
        <taxon>Bacillati</taxon>
        <taxon>Actinomycetota</taxon>
        <taxon>Actinomycetes</taxon>
        <taxon>Micrococcales</taxon>
        <taxon>Microbacteriaceae</taxon>
        <taxon>Rathayibacter</taxon>
    </lineage>
</organism>
<sequence>MTDADSGALHGQVRDWAEGSNPLAAAVELLIRSGLVYAGAPWVKTDNAWKTSAVDFDRLGYEIGPLSGGEQRVARIASSLGQGVPIDLREDVAGLDLEHTRLVLAAIAHAAGLGEPGTTIQTVDGVPTIVPHDALASWPNE</sequence>
<accession>A0ABX6H5Z4</accession>